<dbReference type="InterPro" id="IPR043504">
    <property type="entry name" value="Peptidase_S1_PA_chymotrypsin"/>
</dbReference>
<dbReference type="SUPFAM" id="SSF50494">
    <property type="entry name" value="Trypsin-like serine proteases"/>
    <property type="match status" value="1"/>
</dbReference>
<accession>A0A8S3ZQL8</accession>
<dbReference type="EMBL" id="CAJHNH020004871">
    <property type="protein sequence ID" value="CAG5131767.1"/>
    <property type="molecule type" value="Genomic_DNA"/>
</dbReference>
<comment type="caution">
    <text evidence="1">The sequence shown here is derived from an EMBL/GenBank/DDBJ whole genome shotgun (WGS) entry which is preliminary data.</text>
</comment>
<name>A0A8S3ZQL8_9EUPU</name>
<gene>
    <name evidence="1" type="ORF">CUNI_LOCUS17325</name>
</gene>
<proteinExistence type="predicted"/>
<dbReference type="Proteomes" id="UP000678393">
    <property type="component" value="Unassembled WGS sequence"/>
</dbReference>
<feature type="non-terminal residue" evidence="1">
    <location>
        <position position="1"/>
    </location>
</feature>
<keyword evidence="2" id="KW-1185">Reference proteome</keyword>
<sequence length="336" mass="37514">PPAAPVTSAPLEHRTNILQSAGVYEVELNWQGESELHKFKQHCQKHPKHEQFIPVSEFAEKHLPALYKHNLIIDLVNCLSTLTVRLRVDKISLFRPEPPYPPNPRFDNFGTDCSINGTGHVSSTVLCLSGADNSEGADNRCACAECLESGIPVQRFGKIFIQTAAHVVHDDTEAANTTCFFNYVNDNDGLDTIIKIQGAKGVQTDVTEDRCWMFCYTHDISLVKKLKNMTEKYQNLRKEVSEKYCVNWSDEPEEKLTIIVSHPHGCSKYVTIGNMEGRLAAQDDEDWTQYTYTTPTCPGSSGAPIFMLGKHGYLDNHHHSGTVPDSGLNVSTFGLF</sequence>
<protein>
    <submittedName>
        <fullName evidence="1">Uncharacterized protein</fullName>
    </submittedName>
</protein>
<organism evidence="1 2">
    <name type="scientific">Candidula unifasciata</name>
    <dbReference type="NCBI Taxonomy" id="100452"/>
    <lineage>
        <taxon>Eukaryota</taxon>
        <taxon>Metazoa</taxon>
        <taxon>Spiralia</taxon>
        <taxon>Lophotrochozoa</taxon>
        <taxon>Mollusca</taxon>
        <taxon>Gastropoda</taxon>
        <taxon>Heterobranchia</taxon>
        <taxon>Euthyneura</taxon>
        <taxon>Panpulmonata</taxon>
        <taxon>Eupulmonata</taxon>
        <taxon>Stylommatophora</taxon>
        <taxon>Helicina</taxon>
        <taxon>Helicoidea</taxon>
        <taxon>Geomitridae</taxon>
        <taxon>Candidula</taxon>
    </lineage>
</organism>
<dbReference type="Gene3D" id="2.40.10.10">
    <property type="entry name" value="Trypsin-like serine proteases"/>
    <property type="match status" value="2"/>
</dbReference>
<dbReference type="InterPro" id="IPR009003">
    <property type="entry name" value="Peptidase_S1_PA"/>
</dbReference>
<reference evidence="1" key="1">
    <citation type="submission" date="2021-04" db="EMBL/GenBank/DDBJ databases">
        <authorList>
            <consortium name="Molecular Ecology Group"/>
        </authorList>
    </citation>
    <scope>NUCLEOTIDE SEQUENCE</scope>
</reference>
<dbReference type="OrthoDB" id="6045352at2759"/>
<evidence type="ECO:0000313" key="1">
    <source>
        <dbReference type="EMBL" id="CAG5131767.1"/>
    </source>
</evidence>
<evidence type="ECO:0000313" key="2">
    <source>
        <dbReference type="Proteomes" id="UP000678393"/>
    </source>
</evidence>
<dbReference type="AlphaFoldDB" id="A0A8S3ZQL8"/>